<evidence type="ECO:0000256" key="1">
    <source>
        <dbReference type="SAM" id="MobiDB-lite"/>
    </source>
</evidence>
<gene>
    <name evidence="2" type="ORF">SHERM_00806</name>
</gene>
<dbReference type="GO" id="GO:0051783">
    <property type="term" value="P:regulation of nuclear division"/>
    <property type="evidence" value="ECO:0007669"/>
    <property type="project" value="InterPro"/>
</dbReference>
<sequence>MGPAEKKAISICQALRAPPLLQLNSTTEVPSHHPREKNYPKVCNRMPEARDRLSRRYLSRGNVVRVNSIAFVLEDEGDERHAAGTPFRWRGTAMVGIPGAGVAFGRGSVGNSRGGRVWYLGRSSARKTGLKNLSLSVGRGRGRALGSTVLPHCIHISFRVGEVPKMLLDIATNQKDGDSCKTPQKKLLENIDTVEKVVMEELRKLKRTPSAKKAEKEKRVRTLMSMR</sequence>
<dbReference type="PANTHER" id="PTHR35119:SF1">
    <property type="entry name" value="PROTEIN POLYCHOME"/>
    <property type="match status" value="1"/>
</dbReference>
<reference evidence="2" key="1">
    <citation type="submission" date="2019-12" db="EMBL/GenBank/DDBJ databases">
        <authorList>
            <person name="Scholes J."/>
        </authorList>
    </citation>
    <scope>NUCLEOTIDE SEQUENCE</scope>
</reference>
<name>A0A9N7R144_STRHE</name>
<proteinExistence type="predicted"/>
<dbReference type="OrthoDB" id="1916775at2759"/>
<organism evidence="2 3">
    <name type="scientific">Striga hermonthica</name>
    <name type="common">Purple witchweed</name>
    <name type="synonym">Buchnera hermonthica</name>
    <dbReference type="NCBI Taxonomy" id="68872"/>
    <lineage>
        <taxon>Eukaryota</taxon>
        <taxon>Viridiplantae</taxon>
        <taxon>Streptophyta</taxon>
        <taxon>Embryophyta</taxon>
        <taxon>Tracheophyta</taxon>
        <taxon>Spermatophyta</taxon>
        <taxon>Magnoliopsida</taxon>
        <taxon>eudicotyledons</taxon>
        <taxon>Gunneridae</taxon>
        <taxon>Pentapetalae</taxon>
        <taxon>asterids</taxon>
        <taxon>lamiids</taxon>
        <taxon>Lamiales</taxon>
        <taxon>Orobanchaceae</taxon>
        <taxon>Buchnereae</taxon>
        <taxon>Striga</taxon>
    </lineage>
</organism>
<evidence type="ECO:0000313" key="3">
    <source>
        <dbReference type="Proteomes" id="UP001153555"/>
    </source>
</evidence>
<protein>
    <submittedName>
        <fullName evidence="2">Protein POLYCHOME</fullName>
    </submittedName>
</protein>
<dbReference type="Proteomes" id="UP001153555">
    <property type="component" value="Unassembled WGS sequence"/>
</dbReference>
<keyword evidence="3" id="KW-1185">Reference proteome</keyword>
<feature type="region of interest" description="Disordered" evidence="1">
    <location>
        <begin position="207"/>
        <end position="227"/>
    </location>
</feature>
<accession>A0A9N7R144</accession>
<dbReference type="PANTHER" id="PTHR35119">
    <property type="entry name" value="PROTEIN POLYCHOME"/>
    <property type="match status" value="1"/>
</dbReference>
<dbReference type="EMBL" id="CACSLK010000214">
    <property type="protein sequence ID" value="CAA0805898.1"/>
    <property type="molecule type" value="Genomic_DNA"/>
</dbReference>
<comment type="caution">
    <text evidence="2">The sequence shown here is derived from an EMBL/GenBank/DDBJ whole genome shotgun (WGS) entry which is preliminary data.</text>
</comment>
<dbReference type="GO" id="GO:0005634">
    <property type="term" value="C:nucleus"/>
    <property type="evidence" value="ECO:0007669"/>
    <property type="project" value="InterPro"/>
</dbReference>
<evidence type="ECO:0000313" key="2">
    <source>
        <dbReference type="EMBL" id="CAA0805898.1"/>
    </source>
</evidence>
<dbReference type="AlphaFoldDB" id="A0A9N7R144"/>
<dbReference type="InterPro" id="IPR034590">
    <property type="entry name" value="POLYCHOME/GIG1"/>
</dbReference>